<proteinExistence type="predicted"/>
<name>A0ACD3ANW3_9AGAR</name>
<gene>
    <name evidence="1" type="ORF">BDN72DRAFT_961333</name>
</gene>
<keyword evidence="2" id="KW-1185">Reference proteome</keyword>
<protein>
    <submittedName>
        <fullName evidence="1">Uncharacterized protein</fullName>
    </submittedName>
</protein>
<reference evidence="1 2" key="1">
    <citation type="journal article" date="2019" name="Nat. Ecol. Evol.">
        <title>Megaphylogeny resolves global patterns of mushroom evolution.</title>
        <authorList>
            <person name="Varga T."/>
            <person name="Krizsan K."/>
            <person name="Foldi C."/>
            <person name="Dima B."/>
            <person name="Sanchez-Garcia M."/>
            <person name="Sanchez-Ramirez S."/>
            <person name="Szollosi G.J."/>
            <person name="Szarkandi J.G."/>
            <person name="Papp V."/>
            <person name="Albert L."/>
            <person name="Andreopoulos W."/>
            <person name="Angelini C."/>
            <person name="Antonin V."/>
            <person name="Barry K.W."/>
            <person name="Bougher N.L."/>
            <person name="Buchanan P."/>
            <person name="Buyck B."/>
            <person name="Bense V."/>
            <person name="Catcheside P."/>
            <person name="Chovatia M."/>
            <person name="Cooper J."/>
            <person name="Damon W."/>
            <person name="Desjardin D."/>
            <person name="Finy P."/>
            <person name="Geml J."/>
            <person name="Haridas S."/>
            <person name="Hughes K."/>
            <person name="Justo A."/>
            <person name="Karasinski D."/>
            <person name="Kautmanova I."/>
            <person name="Kiss B."/>
            <person name="Kocsube S."/>
            <person name="Kotiranta H."/>
            <person name="LaButti K.M."/>
            <person name="Lechner B.E."/>
            <person name="Liimatainen K."/>
            <person name="Lipzen A."/>
            <person name="Lukacs Z."/>
            <person name="Mihaltcheva S."/>
            <person name="Morgado L.N."/>
            <person name="Niskanen T."/>
            <person name="Noordeloos M.E."/>
            <person name="Ohm R.A."/>
            <person name="Ortiz-Santana B."/>
            <person name="Ovrebo C."/>
            <person name="Racz N."/>
            <person name="Riley R."/>
            <person name="Savchenko A."/>
            <person name="Shiryaev A."/>
            <person name="Soop K."/>
            <person name="Spirin V."/>
            <person name="Szebenyi C."/>
            <person name="Tomsovsky M."/>
            <person name="Tulloss R.E."/>
            <person name="Uehling J."/>
            <person name="Grigoriev I.V."/>
            <person name="Vagvolgyi C."/>
            <person name="Papp T."/>
            <person name="Martin F.M."/>
            <person name="Miettinen O."/>
            <person name="Hibbett D.S."/>
            <person name="Nagy L.G."/>
        </authorList>
    </citation>
    <scope>NUCLEOTIDE SEQUENCE [LARGE SCALE GENOMIC DNA]</scope>
    <source>
        <strain evidence="1 2">NL-1719</strain>
    </source>
</reference>
<evidence type="ECO:0000313" key="1">
    <source>
        <dbReference type="EMBL" id="TFK67004.1"/>
    </source>
</evidence>
<sequence>MNEGFIAQSHLSNNRNDEARQEIDEEITLLEKHLLGLRAARNALAPIYDLPTEVMTTIFLLVFYSSTPKGHLSLVLSWVSQRWREIALGIPTLWTVVDTVKVDIPSYITRSHHNPLSFILPKLNAERMYCVPQVLKEQERIEHLDLRLHWRIEEEQVAFFKEFCNPIPVMKTLTLFGFRIPAPPFHQLAPCLTHLTLYECATHWPTFPSCPELTSLTITTPSTSMPIDHCLNVLQLAPKLRTLNLREALHTTIFGPLVPVDLLDLQDLSISGERGDVLVVLLQNLVFAKVTSVVIKASHNSEPIQSAILEKVQIAIDSPNKPITSLHVATNINDGFHQGNFFILIDDNLNIFW</sequence>
<evidence type="ECO:0000313" key="2">
    <source>
        <dbReference type="Proteomes" id="UP000308600"/>
    </source>
</evidence>
<dbReference type="Proteomes" id="UP000308600">
    <property type="component" value="Unassembled WGS sequence"/>
</dbReference>
<accession>A0ACD3ANW3</accession>
<dbReference type="EMBL" id="ML208388">
    <property type="protein sequence ID" value="TFK67004.1"/>
    <property type="molecule type" value="Genomic_DNA"/>
</dbReference>
<organism evidence="1 2">
    <name type="scientific">Pluteus cervinus</name>
    <dbReference type="NCBI Taxonomy" id="181527"/>
    <lineage>
        <taxon>Eukaryota</taxon>
        <taxon>Fungi</taxon>
        <taxon>Dikarya</taxon>
        <taxon>Basidiomycota</taxon>
        <taxon>Agaricomycotina</taxon>
        <taxon>Agaricomycetes</taxon>
        <taxon>Agaricomycetidae</taxon>
        <taxon>Agaricales</taxon>
        <taxon>Pluteineae</taxon>
        <taxon>Pluteaceae</taxon>
        <taxon>Pluteus</taxon>
    </lineage>
</organism>